<dbReference type="EMBL" id="FNCK01000017">
    <property type="protein sequence ID" value="SDG56828.1"/>
    <property type="molecule type" value="Genomic_DNA"/>
</dbReference>
<dbReference type="GO" id="GO:0016987">
    <property type="term" value="F:sigma factor activity"/>
    <property type="evidence" value="ECO:0007669"/>
    <property type="project" value="InterPro"/>
</dbReference>
<dbReference type="GO" id="GO:0006352">
    <property type="term" value="P:DNA-templated transcription initiation"/>
    <property type="evidence" value="ECO:0007669"/>
    <property type="project" value="InterPro"/>
</dbReference>
<dbReference type="Gene3D" id="1.20.140.160">
    <property type="match status" value="1"/>
</dbReference>
<feature type="domain" description="RNA polymerase sigma factor 70 region 4 type 2" evidence="1">
    <location>
        <begin position="82"/>
        <end position="121"/>
    </location>
</feature>
<name>A0A1G7VB83_9LACT</name>
<reference evidence="2 3" key="1">
    <citation type="submission" date="2016-10" db="EMBL/GenBank/DDBJ databases">
        <authorList>
            <person name="de Groot N.N."/>
        </authorList>
    </citation>
    <scope>NUCLEOTIDE SEQUENCE [LARGE SCALE GENOMIC DNA]</scope>
    <source>
        <strain evidence="2 3">ATCC BAA-466</strain>
    </source>
</reference>
<dbReference type="Pfam" id="PF08281">
    <property type="entry name" value="Sigma70_r4_2"/>
    <property type="match status" value="1"/>
</dbReference>
<keyword evidence="3" id="KW-1185">Reference proteome</keyword>
<dbReference type="InterPro" id="IPR013249">
    <property type="entry name" value="RNA_pol_sigma70_r4_t2"/>
</dbReference>
<protein>
    <submittedName>
        <fullName evidence="2">RNA polymerase sigma factor, sigma-70 family</fullName>
    </submittedName>
</protein>
<evidence type="ECO:0000259" key="1">
    <source>
        <dbReference type="Pfam" id="PF08281"/>
    </source>
</evidence>
<dbReference type="SUPFAM" id="SSF88659">
    <property type="entry name" value="Sigma3 and sigma4 domains of RNA polymerase sigma factors"/>
    <property type="match status" value="1"/>
</dbReference>
<sequence length="141" mass="16874">MEKELIVSEVNRVNLYEFLSYIKTRIWGKKIDFMRNQINLYSKEVFFEPCHDYLLSESISKNFKLTYTTCIDWELFIDNPELLSSLLDLPIRNQKILWMIYILKEPQKEIAKNLNVSPGTISLIHKNSKKILFRKMVKSHE</sequence>
<accession>A0A1G7VB83</accession>
<dbReference type="RefSeq" id="WP_090290517.1">
    <property type="nucleotide sequence ID" value="NZ_FNCK01000017.1"/>
</dbReference>
<dbReference type="GO" id="GO:0003677">
    <property type="term" value="F:DNA binding"/>
    <property type="evidence" value="ECO:0007669"/>
    <property type="project" value="InterPro"/>
</dbReference>
<organism evidence="2 3">
    <name type="scientific">Facklamia miroungae</name>
    <dbReference type="NCBI Taxonomy" id="120956"/>
    <lineage>
        <taxon>Bacteria</taxon>
        <taxon>Bacillati</taxon>
        <taxon>Bacillota</taxon>
        <taxon>Bacilli</taxon>
        <taxon>Lactobacillales</taxon>
        <taxon>Aerococcaceae</taxon>
        <taxon>Facklamia</taxon>
    </lineage>
</organism>
<gene>
    <name evidence="2" type="ORF">SAMN05421791_1172</name>
</gene>
<dbReference type="AlphaFoldDB" id="A0A1G7VB83"/>
<dbReference type="Proteomes" id="UP000199708">
    <property type="component" value="Unassembled WGS sequence"/>
</dbReference>
<dbReference type="InterPro" id="IPR013324">
    <property type="entry name" value="RNA_pol_sigma_r3/r4-like"/>
</dbReference>
<proteinExistence type="predicted"/>
<evidence type="ECO:0000313" key="2">
    <source>
        <dbReference type="EMBL" id="SDG56828.1"/>
    </source>
</evidence>
<evidence type="ECO:0000313" key="3">
    <source>
        <dbReference type="Proteomes" id="UP000199708"/>
    </source>
</evidence>